<dbReference type="InterPro" id="IPR005656">
    <property type="entry name" value="MmgE_PrpD"/>
</dbReference>
<dbReference type="InterPro" id="IPR036148">
    <property type="entry name" value="MmgE/PrpD_sf"/>
</dbReference>
<accession>A0ABW7EQX6</accession>
<comment type="similarity">
    <text evidence="1">Belongs to the PrpD family.</text>
</comment>
<evidence type="ECO:0000259" key="3">
    <source>
        <dbReference type="Pfam" id="PF19305"/>
    </source>
</evidence>
<dbReference type="InterPro" id="IPR042183">
    <property type="entry name" value="MmgE/PrpD_sf_1"/>
</dbReference>
<evidence type="ECO:0000256" key="1">
    <source>
        <dbReference type="ARBA" id="ARBA00006174"/>
    </source>
</evidence>
<dbReference type="Proteomes" id="UP001606300">
    <property type="component" value="Unassembled WGS sequence"/>
</dbReference>
<feature type="domain" description="MmgE/PrpD C-terminal" evidence="3">
    <location>
        <begin position="259"/>
        <end position="362"/>
    </location>
</feature>
<dbReference type="Pfam" id="PF19305">
    <property type="entry name" value="MmgE_PrpD_C"/>
    <property type="match status" value="1"/>
</dbReference>
<dbReference type="PANTHER" id="PTHR16943">
    <property type="entry name" value="2-METHYLCITRATE DEHYDRATASE-RELATED"/>
    <property type="match status" value="1"/>
</dbReference>
<comment type="caution">
    <text evidence="4">The sequence shown here is derived from an EMBL/GenBank/DDBJ whole genome shotgun (WGS) entry which is preliminary data.</text>
</comment>
<dbReference type="SUPFAM" id="SSF103378">
    <property type="entry name" value="2-methylcitrate dehydratase PrpD"/>
    <property type="match status" value="1"/>
</dbReference>
<reference evidence="4 5" key="1">
    <citation type="submission" date="2024-09" db="EMBL/GenBank/DDBJ databases">
        <title>Novel species of the genus Pelomonas and Roseateles isolated from streams.</title>
        <authorList>
            <person name="Lu H."/>
        </authorList>
    </citation>
    <scope>NUCLEOTIDE SEQUENCE [LARGE SCALE GENOMIC DNA]</scope>
    <source>
        <strain evidence="4 5">DC23W</strain>
    </source>
</reference>
<dbReference type="InterPro" id="IPR045336">
    <property type="entry name" value="MmgE_PrpD_N"/>
</dbReference>
<evidence type="ECO:0000313" key="5">
    <source>
        <dbReference type="Proteomes" id="UP001606300"/>
    </source>
</evidence>
<name>A0ABW7EQX6_9BURK</name>
<evidence type="ECO:0000259" key="2">
    <source>
        <dbReference type="Pfam" id="PF03972"/>
    </source>
</evidence>
<keyword evidence="5" id="KW-1185">Reference proteome</keyword>
<dbReference type="Pfam" id="PF03972">
    <property type="entry name" value="MmgE_PrpD_N"/>
    <property type="match status" value="1"/>
</dbReference>
<dbReference type="InterPro" id="IPR045337">
    <property type="entry name" value="MmgE_PrpD_C"/>
</dbReference>
<dbReference type="PANTHER" id="PTHR16943:SF8">
    <property type="entry name" value="2-METHYLCITRATE DEHYDRATASE"/>
    <property type="match status" value="1"/>
</dbReference>
<sequence>MPEATVGRLAEVVAAWREATPGELLLHEAKRLLLNQLKAAAEASQQPTGQRLLAQATSAAPEGARARLWWSGAATTPQHAIAVHEHLLGLLDFGDTHLPTQGHFTARLLPGLLARAEAGHHDGGRLLTALLVGLEVAIAVASEEQAGAPRFEALALELGAVAARCTLEGLDRGAAMQALGEASGGWRAMPGSATLAALGNFDSLKGIALHCRPLPVAALAPVEAVLALRAQAGRRTLQTLQLALSPQAASRADDGLADSVAAAWLMGQFTVAETSPACRQHPATVDLRERIRWVVDERLDGVQACVLRAAYVDGGQEECRVEAFLGSPRGPLSDSQLSELFRGAASDVVRPRRAGEILQAVWGLERAADVGSLISLLRPAA</sequence>
<proteinExistence type="inferred from homology"/>
<organism evidence="4 5">
    <name type="scientific">Pelomonas dachongensis</name>
    <dbReference type="NCBI Taxonomy" id="3299029"/>
    <lineage>
        <taxon>Bacteria</taxon>
        <taxon>Pseudomonadati</taxon>
        <taxon>Pseudomonadota</taxon>
        <taxon>Betaproteobacteria</taxon>
        <taxon>Burkholderiales</taxon>
        <taxon>Sphaerotilaceae</taxon>
        <taxon>Roseateles</taxon>
    </lineage>
</organism>
<dbReference type="Gene3D" id="1.10.4100.10">
    <property type="entry name" value="2-methylcitrate dehydratase PrpD"/>
    <property type="match status" value="1"/>
</dbReference>
<dbReference type="EMBL" id="JBIGHY010000004">
    <property type="protein sequence ID" value="MFG6415068.1"/>
    <property type="molecule type" value="Genomic_DNA"/>
</dbReference>
<protein>
    <submittedName>
        <fullName evidence="4">MmgE/PrpD family protein</fullName>
    </submittedName>
</protein>
<gene>
    <name evidence="4" type="ORF">ACG02S_14300</name>
</gene>
<feature type="domain" description="MmgE/PrpD N-terminal" evidence="2">
    <location>
        <begin position="8"/>
        <end position="182"/>
    </location>
</feature>
<evidence type="ECO:0000313" key="4">
    <source>
        <dbReference type="EMBL" id="MFG6415068.1"/>
    </source>
</evidence>